<protein>
    <submittedName>
        <fullName evidence="2">Uncharacterized protein</fullName>
    </submittedName>
</protein>
<dbReference type="EMBL" id="BNAH01000002">
    <property type="protein sequence ID" value="GHE80916.1"/>
    <property type="molecule type" value="Genomic_DNA"/>
</dbReference>
<evidence type="ECO:0000313" key="3">
    <source>
        <dbReference type="Proteomes" id="UP000626370"/>
    </source>
</evidence>
<comment type="caution">
    <text evidence="2">The sequence shown here is derived from an EMBL/GenBank/DDBJ whole genome shotgun (WGS) entry which is preliminary data.</text>
</comment>
<dbReference type="RefSeq" id="WP_189376637.1">
    <property type="nucleotide sequence ID" value="NZ_BNAH01000002.1"/>
</dbReference>
<organism evidence="2 3">
    <name type="scientific">Thalassotalea profundi</name>
    <dbReference type="NCBI Taxonomy" id="2036687"/>
    <lineage>
        <taxon>Bacteria</taxon>
        <taxon>Pseudomonadati</taxon>
        <taxon>Pseudomonadota</taxon>
        <taxon>Gammaproteobacteria</taxon>
        <taxon>Alteromonadales</taxon>
        <taxon>Colwelliaceae</taxon>
        <taxon>Thalassotalea</taxon>
    </lineage>
</organism>
<proteinExistence type="predicted"/>
<keyword evidence="3" id="KW-1185">Reference proteome</keyword>
<gene>
    <name evidence="2" type="ORF">GCM10011501_06190</name>
</gene>
<feature type="compositionally biased region" description="Basic and acidic residues" evidence="1">
    <location>
        <begin position="11"/>
        <end position="26"/>
    </location>
</feature>
<evidence type="ECO:0000313" key="2">
    <source>
        <dbReference type="EMBL" id="GHE80916.1"/>
    </source>
</evidence>
<name>A0ABQ3IGS4_9GAMM</name>
<dbReference type="Proteomes" id="UP000626370">
    <property type="component" value="Unassembled WGS sequence"/>
</dbReference>
<feature type="region of interest" description="Disordered" evidence="1">
    <location>
        <begin position="1"/>
        <end position="29"/>
    </location>
</feature>
<evidence type="ECO:0000256" key="1">
    <source>
        <dbReference type="SAM" id="MobiDB-lite"/>
    </source>
</evidence>
<accession>A0ABQ3IGS4</accession>
<reference evidence="3" key="1">
    <citation type="journal article" date="2019" name="Int. J. Syst. Evol. Microbiol.">
        <title>The Global Catalogue of Microorganisms (GCM) 10K type strain sequencing project: providing services to taxonomists for standard genome sequencing and annotation.</title>
        <authorList>
            <consortium name="The Broad Institute Genomics Platform"/>
            <consortium name="The Broad Institute Genome Sequencing Center for Infectious Disease"/>
            <person name="Wu L."/>
            <person name="Ma J."/>
        </authorList>
    </citation>
    <scope>NUCLEOTIDE SEQUENCE [LARGE SCALE GENOMIC DNA]</scope>
    <source>
        <strain evidence="3">CGMCC 1.15922</strain>
    </source>
</reference>
<feature type="compositionally biased region" description="Polar residues" evidence="1">
    <location>
        <begin position="1"/>
        <end position="10"/>
    </location>
</feature>
<sequence>MSNLLKGNFTTKKEVKKPEENTEKDSTQQAFKKAALNSIGGSMVYVERTDLTWDGEE</sequence>